<name>A0A810MYH2_9ACTN</name>
<protein>
    <submittedName>
        <fullName evidence="2">Uncharacterized protein</fullName>
    </submittedName>
</protein>
<accession>A0A810MYH2</accession>
<evidence type="ECO:0000313" key="3">
    <source>
        <dbReference type="Proteomes" id="UP000680866"/>
    </source>
</evidence>
<evidence type="ECO:0000313" key="2">
    <source>
        <dbReference type="EMBL" id="BCJ64435.1"/>
    </source>
</evidence>
<dbReference type="AlphaFoldDB" id="A0A810MYH2"/>
<dbReference type="EMBL" id="AP023359">
    <property type="protein sequence ID" value="BCJ64435.1"/>
    <property type="molecule type" value="Genomic_DNA"/>
</dbReference>
<organism evidence="2 3">
    <name type="scientific">Polymorphospora rubra</name>
    <dbReference type="NCBI Taxonomy" id="338584"/>
    <lineage>
        <taxon>Bacteria</taxon>
        <taxon>Bacillati</taxon>
        <taxon>Actinomycetota</taxon>
        <taxon>Actinomycetes</taxon>
        <taxon>Micromonosporales</taxon>
        <taxon>Micromonosporaceae</taxon>
        <taxon>Polymorphospora</taxon>
    </lineage>
</organism>
<dbReference type="Proteomes" id="UP000680866">
    <property type="component" value="Chromosome"/>
</dbReference>
<gene>
    <name evidence="2" type="ORF">Prubr_14560</name>
</gene>
<evidence type="ECO:0000256" key="1">
    <source>
        <dbReference type="SAM" id="MobiDB-lite"/>
    </source>
</evidence>
<proteinExistence type="predicted"/>
<keyword evidence="3" id="KW-1185">Reference proteome</keyword>
<dbReference type="KEGG" id="pry:Prubr_14560"/>
<feature type="region of interest" description="Disordered" evidence="1">
    <location>
        <begin position="55"/>
        <end position="82"/>
    </location>
</feature>
<reference evidence="2" key="1">
    <citation type="submission" date="2020-08" db="EMBL/GenBank/DDBJ databases">
        <title>Whole genome shotgun sequence of Polymorphospora rubra NBRC 101157.</title>
        <authorList>
            <person name="Komaki H."/>
            <person name="Tamura T."/>
        </authorList>
    </citation>
    <scope>NUCLEOTIDE SEQUENCE</scope>
    <source>
        <strain evidence="2">NBRC 101157</strain>
    </source>
</reference>
<sequence>MPGSTVTVRSDRAVTRPPYVLVSDWVAISVTTLSVGIGGPSWDRPKSTLFPELALTPRAGDPRGGPPRTGGPWRAAVTIGAR</sequence>